<comment type="caution">
    <text evidence="10">The sequence shown here is derived from an EMBL/GenBank/DDBJ whole genome shotgun (WGS) entry which is preliminary data.</text>
</comment>
<keyword evidence="6" id="KW-0239">DNA-directed DNA polymerase</keyword>
<comment type="catalytic activity">
    <reaction evidence="8">
        <text>DNA(n) + a 2'-deoxyribonucleoside 5'-triphosphate = DNA(n+1) + diphosphate</text>
        <dbReference type="Rhea" id="RHEA:22508"/>
        <dbReference type="Rhea" id="RHEA-COMP:17339"/>
        <dbReference type="Rhea" id="RHEA-COMP:17340"/>
        <dbReference type="ChEBI" id="CHEBI:33019"/>
        <dbReference type="ChEBI" id="CHEBI:61560"/>
        <dbReference type="ChEBI" id="CHEBI:173112"/>
        <dbReference type="EC" id="2.7.7.7"/>
    </reaction>
</comment>
<dbReference type="EC" id="2.7.7.7" evidence="2"/>
<proteinExistence type="inferred from homology"/>
<accession>A0A8S0R955</accession>
<feature type="domain" description="DNA-directed DNA polymerase family B mitochondria/virus" evidence="9">
    <location>
        <begin position="50"/>
        <end position="147"/>
    </location>
</feature>
<feature type="non-terminal residue" evidence="10">
    <location>
        <position position="1"/>
    </location>
</feature>
<evidence type="ECO:0000259" key="9">
    <source>
        <dbReference type="Pfam" id="PF03175"/>
    </source>
</evidence>
<keyword evidence="11" id="KW-1185">Reference proteome</keyword>
<dbReference type="Gene3D" id="3.30.420.10">
    <property type="entry name" value="Ribonuclease H-like superfamily/Ribonuclease H"/>
    <property type="match status" value="1"/>
</dbReference>
<dbReference type="InterPro" id="IPR036397">
    <property type="entry name" value="RNaseH_sf"/>
</dbReference>
<dbReference type="EMBL" id="CACTIH010002225">
    <property type="protein sequence ID" value="CAA2975061.1"/>
    <property type="molecule type" value="Genomic_DNA"/>
</dbReference>
<dbReference type="SUPFAM" id="SSF53098">
    <property type="entry name" value="Ribonuclease H-like"/>
    <property type="match status" value="1"/>
</dbReference>
<evidence type="ECO:0000256" key="8">
    <source>
        <dbReference type="ARBA" id="ARBA00049244"/>
    </source>
</evidence>
<dbReference type="GO" id="GO:0000166">
    <property type="term" value="F:nucleotide binding"/>
    <property type="evidence" value="ECO:0007669"/>
    <property type="project" value="InterPro"/>
</dbReference>
<evidence type="ECO:0000256" key="7">
    <source>
        <dbReference type="ARBA" id="ARBA00023125"/>
    </source>
</evidence>
<evidence type="ECO:0000256" key="3">
    <source>
        <dbReference type="ARBA" id="ARBA00022679"/>
    </source>
</evidence>
<keyword evidence="4" id="KW-0548">Nucleotidyltransferase</keyword>
<evidence type="ECO:0000256" key="1">
    <source>
        <dbReference type="ARBA" id="ARBA00005755"/>
    </source>
</evidence>
<keyword evidence="7" id="KW-0238">DNA-binding</keyword>
<name>A0A8S0R955_OLEEU</name>
<evidence type="ECO:0000256" key="2">
    <source>
        <dbReference type="ARBA" id="ARBA00012417"/>
    </source>
</evidence>
<dbReference type="Gramene" id="OE9A103363T1">
    <property type="protein sequence ID" value="OE9A103363C1"/>
    <property type="gene ID" value="OE9A103363"/>
</dbReference>
<organism evidence="10 11">
    <name type="scientific">Olea europaea subsp. europaea</name>
    <dbReference type="NCBI Taxonomy" id="158383"/>
    <lineage>
        <taxon>Eukaryota</taxon>
        <taxon>Viridiplantae</taxon>
        <taxon>Streptophyta</taxon>
        <taxon>Embryophyta</taxon>
        <taxon>Tracheophyta</taxon>
        <taxon>Spermatophyta</taxon>
        <taxon>Magnoliopsida</taxon>
        <taxon>eudicotyledons</taxon>
        <taxon>Gunneridae</taxon>
        <taxon>Pentapetalae</taxon>
        <taxon>asterids</taxon>
        <taxon>lamiids</taxon>
        <taxon>Lamiales</taxon>
        <taxon>Oleaceae</taxon>
        <taxon>Oleeae</taxon>
        <taxon>Olea</taxon>
    </lineage>
</organism>
<evidence type="ECO:0000256" key="6">
    <source>
        <dbReference type="ARBA" id="ARBA00022932"/>
    </source>
</evidence>
<dbReference type="AlphaFoldDB" id="A0A8S0R955"/>
<evidence type="ECO:0000256" key="5">
    <source>
        <dbReference type="ARBA" id="ARBA00022705"/>
    </source>
</evidence>
<evidence type="ECO:0000313" key="10">
    <source>
        <dbReference type="EMBL" id="CAA2975061.1"/>
    </source>
</evidence>
<keyword evidence="3" id="KW-0808">Transferase</keyword>
<dbReference type="InterPro" id="IPR012337">
    <property type="entry name" value="RNaseH-like_sf"/>
</dbReference>
<dbReference type="GO" id="GO:0006260">
    <property type="term" value="P:DNA replication"/>
    <property type="evidence" value="ECO:0007669"/>
    <property type="project" value="UniProtKB-KW"/>
</dbReference>
<dbReference type="GO" id="GO:0003677">
    <property type="term" value="F:DNA binding"/>
    <property type="evidence" value="ECO:0007669"/>
    <property type="project" value="UniProtKB-KW"/>
</dbReference>
<sequence>PGEDVGAKPDYSTETYFSEDYMGLIPSFEARSNRMLFDFLERLVVVASKRKIRTVYFHNFSRFDGILLMKYYASHGDKYTIKPLMRNLRLYELVVFRGKKRVFRIRDSYTLLSSGLATLAKALCPQLGVKGSIQHDEVRVSNLLNNREELLDYLKQDIRLLGGVRSAKRSCEPT</sequence>
<comment type="similarity">
    <text evidence="1">Belongs to the DNA polymerase type-B family.</text>
</comment>
<keyword evidence="5" id="KW-0235">DNA replication</keyword>
<dbReference type="Proteomes" id="UP000594638">
    <property type="component" value="Unassembled WGS sequence"/>
</dbReference>
<protein>
    <recommendedName>
        <fullName evidence="2">DNA-directed DNA polymerase</fullName>
        <ecNumber evidence="2">2.7.7.7</ecNumber>
    </recommendedName>
</protein>
<evidence type="ECO:0000256" key="4">
    <source>
        <dbReference type="ARBA" id="ARBA00022695"/>
    </source>
</evidence>
<dbReference type="InterPro" id="IPR004868">
    <property type="entry name" value="DNA-dir_DNA_pol_B_mt/vir"/>
</dbReference>
<dbReference type="GO" id="GO:0003887">
    <property type="term" value="F:DNA-directed DNA polymerase activity"/>
    <property type="evidence" value="ECO:0007669"/>
    <property type="project" value="UniProtKB-KW"/>
</dbReference>
<evidence type="ECO:0000313" key="11">
    <source>
        <dbReference type="Proteomes" id="UP000594638"/>
    </source>
</evidence>
<reference evidence="10 11" key="1">
    <citation type="submission" date="2019-12" db="EMBL/GenBank/DDBJ databases">
        <authorList>
            <person name="Alioto T."/>
            <person name="Alioto T."/>
            <person name="Gomez Garrido J."/>
        </authorList>
    </citation>
    <scope>NUCLEOTIDE SEQUENCE [LARGE SCALE GENOMIC DNA]</scope>
</reference>
<dbReference type="OrthoDB" id="1738079at2759"/>
<dbReference type="Pfam" id="PF03175">
    <property type="entry name" value="DNA_pol_B_2"/>
    <property type="match status" value="1"/>
</dbReference>
<gene>
    <name evidence="10" type="ORF">OLEA9_A103363</name>
</gene>